<organism evidence="2 3">
    <name type="scientific">Crenothrix polyspora</name>
    <dbReference type="NCBI Taxonomy" id="360316"/>
    <lineage>
        <taxon>Bacteria</taxon>
        <taxon>Pseudomonadati</taxon>
        <taxon>Pseudomonadota</taxon>
        <taxon>Gammaproteobacteria</taxon>
        <taxon>Methylococcales</taxon>
        <taxon>Crenotrichaceae</taxon>
        <taxon>Crenothrix</taxon>
    </lineage>
</organism>
<proteinExistence type="predicted"/>
<dbReference type="Pfam" id="PF07940">
    <property type="entry name" value="Hepar_II_III_C"/>
    <property type="match status" value="1"/>
</dbReference>
<dbReference type="Proteomes" id="UP000195442">
    <property type="component" value="Unassembled WGS sequence"/>
</dbReference>
<dbReference type="EMBL" id="FUKJ01000284">
    <property type="protein sequence ID" value="SJM93713.1"/>
    <property type="molecule type" value="Genomic_DNA"/>
</dbReference>
<reference evidence="3" key="1">
    <citation type="submission" date="2017-02" db="EMBL/GenBank/DDBJ databases">
        <authorList>
            <person name="Daims H."/>
        </authorList>
    </citation>
    <scope>NUCLEOTIDE SEQUENCE [LARGE SCALE GENOMIC DNA]</scope>
</reference>
<accession>A0A1R4HBX3</accession>
<gene>
    <name evidence="2" type="ORF">CRENPOLYSF2_3540002</name>
</gene>
<sequence>MHGIARSHEYPVVHERKILFVNGEYWVICDVLTANDSHDYELLFHLAASAQGRVSLNSDAQCFTLDAPHLVMLQPIQPSVTVSVEEGYLSSTYGVKQQAPVIKFTQQGAQYCFYTVLYPYKNERPSITLSSIPVVKDDVSCNPFTAYCLSIAVKTAGQIYTDRIFVANGAGQFKVDDRVINTPVFLERKVNRGNGSSSLMIHHRIHPKLVTQGKGS</sequence>
<evidence type="ECO:0000259" key="1">
    <source>
        <dbReference type="Pfam" id="PF07940"/>
    </source>
</evidence>
<evidence type="ECO:0000313" key="3">
    <source>
        <dbReference type="Proteomes" id="UP000195442"/>
    </source>
</evidence>
<dbReference type="Gene3D" id="2.70.98.70">
    <property type="match status" value="1"/>
</dbReference>
<name>A0A1R4HBX3_9GAMM</name>
<dbReference type="GO" id="GO:0016829">
    <property type="term" value="F:lyase activity"/>
    <property type="evidence" value="ECO:0007669"/>
    <property type="project" value="InterPro"/>
</dbReference>
<dbReference type="AlphaFoldDB" id="A0A1R4HBX3"/>
<protein>
    <submittedName>
        <fullName evidence="2">Heparinase II/III-like protein</fullName>
    </submittedName>
</protein>
<feature type="domain" description="Heparinase II/III-like C-terminal" evidence="1">
    <location>
        <begin position="10"/>
        <end position="100"/>
    </location>
</feature>
<dbReference type="InterPro" id="IPR012480">
    <property type="entry name" value="Hepar_II_III_C"/>
</dbReference>
<evidence type="ECO:0000313" key="2">
    <source>
        <dbReference type="EMBL" id="SJM93713.1"/>
    </source>
</evidence>
<keyword evidence="3" id="KW-1185">Reference proteome</keyword>